<keyword evidence="1" id="KW-0808">Transferase</keyword>
<feature type="region of interest" description="Disordered" evidence="3">
    <location>
        <begin position="117"/>
        <end position="136"/>
    </location>
</feature>
<evidence type="ECO:0000259" key="4">
    <source>
        <dbReference type="Pfam" id="PF00632"/>
    </source>
</evidence>
<comment type="caution">
    <text evidence="5">The sequence shown here is derived from an EMBL/GenBank/DDBJ whole genome shotgun (WGS) entry which is preliminary data.</text>
</comment>
<evidence type="ECO:0000256" key="3">
    <source>
        <dbReference type="SAM" id="MobiDB-lite"/>
    </source>
</evidence>
<dbReference type="Gene3D" id="3.90.1750.10">
    <property type="entry name" value="Hect, E3 ligase catalytic domains"/>
    <property type="match status" value="1"/>
</dbReference>
<feature type="domain" description="HECT" evidence="4">
    <location>
        <begin position="217"/>
        <end position="452"/>
    </location>
</feature>
<evidence type="ECO:0000256" key="2">
    <source>
        <dbReference type="ARBA" id="ARBA00022786"/>
    </source>
</evidence>
<dbReference type="EMBL" id="JAWDJR010000008">
    <property type="protein sequence ID" value="KAK9970118.1"/>
    <property type="molecule type" value="Genomic_DNA"/>
</dbReference>
<evidence type="ECO:0000313" key="6">
    <source>
        <dbReference type="Proteomes" id="UP001479290"/>
    </source>
</evidence>
<feature type="compositionally biased region" description="Polar residues" evidence="3">
    <location>
        <begin position="124"/>
        <end position="135"/>
    </location>
</feature>
<reference evidence="5 6" key="1">
    <citation type="submission" date="2024-05" db="EMBL/GenBank/DDBJ databases">
        <title>A high-quality chromosomal-level genome assembly of Topmouth culter (Culter alburnus).</title>
        <authorList>
            <person name="Zhao H."/>
        </authorList>
    </citation>
    <scope>NUCLEOTIDE SEQUENCE [LARGE SCALE GENOMIC DNA]</scope>
    <source>
        <strain evidence="5">CATC2023</strain>
        <tissue evidence="5">Muscle</tissue>
    </source>
</reference>
<dbReference type="AlphaFoldDB" id="A0AAW2AB89"/>
<organism evidence="5 6">
    <name type="scientific">Culter alburnus</name>
    <name type="common">Topmouth culter</name>
    <dbReference type="NCBI Taxonomy" id="194366"/>
    <lineage>
        <taxon>Eukaryota</taxon>
        <taxon>Metazoa</taxon>
        <taxon>Chordata</taxon>
        <taxon>Craniata</taxon>
        <taxon>Vertebrata</taxon>
        <taxon>Euteleostomi</taxon>
        <taxon>Actinopterygii</taxon>
        <taxon>Neopterygii</taxon>
        <taxon>Teleostei</taxon>
        <taxon>Ostariophysi</taxon>
        <taxon>Cypriniformes</taxon>
        <taxon>Xenocyprididae</taxon>
        <taxon>Xenocypridinae</taxon>
        <taxon>Culter</taxon>
    </lineage>
</organism>
<keyword evidence="2" id="KW-0833">Ubl conjugation pathway</keyword>
<gene>
    <name evidence="5" type="ORF">ABG768_026085</name>
</gene>
<keyword evidence="6" id="KW-1185">Reference proteome</keyword>
<dbReference type="Pfam" id="PF00632">
    <property type="entry name" value="HECT"/>
    <property type="match status" value="1"/>
</dbReference>
<protein>
    <recommendedName>
        <fullName evidence="4">HECT domain-containing protein</fullName>
    </recommendedName>
</protein>
<evidence type="ECO:0000256" key="1">
    <source>
        <dbReference type="ARBA" id="ARBA00022679"/>
    </source>
</evidence>
<proteinExistence type="predicted"/>
<dbReference type="Gene3D" id="3.30.2410.10">
    <property type="entry name" value="Hect, E3 ligase catalytic domain"/>
    <property type="match status" value="1"/>
</dbReference>
<name>A0AAW2AB89_CULAL</name>
<evidence type="ECO:0000313" key="5">
    <source>
        <dbReference type="EMBL" id="KAK9970118.1"/>
    </source>
</evidence>
<dbReference type="InterPro" id="IPR000569">
    <property type="entry name" value="HECT_dom"/>
</dbReference>
<dbReference type="Proteomes" id="UP001479290">
    <property type="component" value="Unassembled WGS sequence"/>
</dbReference>
<sequence>MEDDLQQFLKSRDVPEEDIIHMKRDKLCDIQRGCEFIDLTNQISTHHNNIFETHGDDDTVEWNEDDELGQTDEDQTTVITLNLNAELNEAETEVPSPPSSNPVLLMGNEMLSAPEDLPSHSRNHLSPTISSGNSENSKDVHALIHRVKVVEDLLAVFMDSSIIQSTLKMEFVNESAVDDAGVSREVYTAFWDQFLEQCEGEDERVPRLRPDFSEVEWEAVGRIWVKGLLDLDVLPVRLSSAFIVACIHGIDSVSDDVLMSSFQNYLSSTERSAVAKARQGTLEECDEEDLLDLFTRMGSHCIPPKNTMEVAIQTMAHKAILQEPKYIIDCFSKTMIFALLKVPDQDSLLSLYDRRRPLVKKVAQLLQTTQEIQSQKEQMVFNHLQRYVRNADQGKAEKFLRFCTGSSVICVDQIKVSFSAESGLCRRPVAHTCGATLDLPYTYSSYPDLRTEMITFCPVITLKWTSCEFDAAQE</sequence>
<dbReference type="GO" id="GO:0004842">
    <property type="term" value="F:ubiquitin-protein transferase activity"/>
    <property type="evidence" value="ECO:0007669"/>
    <property type="project" value="InterPro"/>
</dbReference>
<accession>A0AAW2AB89</accession>
<dbReference type="SUPFAM" id="SSF56204">
    <property type="entry name" value="Hect, E3 ligase catalytic domain"/>
    <property type="match status" value="1"/>
</dbReference>
<dbReference type="InterPro" id="IPR035983">
    <property type="entry name" value="Hect_E3_ubiquitin_ligase"/>
</dbReference>